<dbReference type="EMBL" id="KT011839">
    <property type="protein sequence ID" value="ALG93260.1"/>
    <property type="molecule type" value="Genomic_DNA"/>
</dbReference>
<dbReference type="EMBL" id="KT011810">
    <property type="protein sequence ID" value="ALG93233.1"/>
    <property type="molecule type" value="Genomic_DNA"/>
</dbReference>
<evidence type="ECO:0000256" key="10">
    <source>
        <dbReference type="ARBA" id="ARBA00023180"/>
    </source>
</evidence>
<reference evidence="31" key="1">
    <citation type="journal article" date="2015" name="Proc. Natl. Acad. Sci. U.S.A.">
        <title>Sympatric speciation revealed by genome-wide divergence in the blind mole rat Spalax.</title>
        <authorList>
            <person name="Li K."/>
            <person name="Hong W."/>
            <person name="Jiao H."/>
            <person name="Wang G.D."/>
            <person name="Rodriguez K.A."/>
            <person name="Buffenstein R."/>
            <person name="Zhao Y."/>
            <person name="Nevo E."/>
            <person name="Zhao H."/>
        </authorList>
    </citation>
    <scope>NUCLEOTIDE SEQUENCE</scope>
    <source>
        <strain evidence="19">B11-1</strain>
        <strain evidence="20">B12-1</strain>
        <strain evidence="21">B12-2</strain>
        <strain evidence="22">B14-1</strain>
        <strain evidence="23">B14-2</strain>
        <strain evidence="24">B16-1</strain>
        <strain evidence="15">B3-1</strain>
        <strain evidence="16">B5-1</strain>
        <strain evidence="17">B7-1</strain>
        <strain evidence="18">B7-2</strain>
        <strain evidence="30">C11-1</strain>
        <strain evidence="31">C11-2</strain>
        <strain evidence="32">C12-1</strain>
        <strain evidence="33">C12-2</strain>
        <strain evidence="34">C13-1</strain>
        <strain evidence="35">C13-2</strain>
        <strain evidence="25">C2-1</strain>
        <strain evidence="26">C2-2</strain>
        <strain evidence="27">C7-1</strain>
        <strain evidence="28">C7-2</strain>
        <strain evidence="29">C8-1</strain>
        <tissue evidence="31">Muscle</tissue>
    </source>
</reference>
<evidence type="ECO:0000256" key="8">
    <source>
        <dbReference type="ARBA" id="ARBA00023136"/>
    </source>
</evidence>
<proteinExistence type="inferred from homology"/>
<evidence type="ECO:0000313" key="19">
    <source>
        <dbReference type="EMBL" id="ALG93230.1"/>
    </source>
</evidence>
<dbReference type="InterPro" id="IPR007960">
    <property type="entry name" value="TAS2R"/>
</dbReference>
<dbReference type="FunFam" id="1.20.1070.10:FF:000042">
    <property type="entry name" value="Taste receptor type 2 member 7"/>
    <property type="match status" value="1"/>
</dbReference>
<keyword evidence="3 13" id="KW-0919">Taste</keyword>
<dbReference type="EMBL" id="KT011842">
    <property type="protein sequence ID" value="ALG93263.1"/>
    <property type="molecule type" value="Genomic_DNA"/>
</dbReference>
<dbReference type="EMBL" id="KT011838">
    <property type="protein sequence ID" value="ALG93259.1"/>
    <property type="molecule type" value="Genomic_DNA"/>
</dbReference>
<dbReference type="KEGG" id="ngi:103749986"/>
<dbReference type="EMBL" id="KT011814">
    <property type="protein sequence ID" value="ALG93237.1"/>
    <property type="molecule type" value="Genomic_DNA"/>
</dbReference>
<keyword evidence="11 13" id="KW-0807">Transducer</keyword>
<dbReference type="EMBL" id="KT011829">
    <property type="protein sequence ID" value="ALG93250.1"/>
    <property type="molecule type" value="Genomic_DNA"/>
</dbReference>
<evidence type="ECO:0000313" key="26">
    <source>
        <dbReference type="EMBL" id="ALG93244.1"/>
    </source>
</evidence>
<evidence type="ECO:0000313" key="27">
    <source>
        <dbReference type="EMBL" id="ALG93250.1"/>
    </source>
</evidence>
<evidence type="ECO:0000313" key="29">
    <source>
        <dbReference type="EMBL" id="ALG93252.1"/>
    </source>
</evidence>
<feature type="transmembrane region" description="Helical" evidence="14">
    <location>
        <begin position="14"/>
        <end position="33"/>
    </location>
</feature>
<evidence type="ECO:0000313" key="22">
    <source>
        <dbReference type="EMBL" id="ALG93236.1"/>
    </source>
</evidence>
<feature type="transmembrane region" description="Helical" evidence="14">
    <location>
        <begin position="86"/>
        <end position="106"/>
    </location>
</feature>
<evidence type="ECO:0000313" key="31">
    <source>
        <dbReference type="EMBL" id="ALG93259.1"/>
    </source>
</evidence>
<dbReference type="EMBL" id="KT011837">
    <property type="protein sequence ID" value="ALG93258.1"/>
    <property type="molecule type" value="Genomic_DNA"/>
</dbReference>
<dbReference type="EMBL" id="KT011821">
    <property type="protein sequence ID" value="ALG93243.1"/>
    <property type="molecule type" value="Genomic_DNA"/>
</dbReference>
<evidence type="ECO:0000313" key="33">
    <source>
        <dbReference type="EMBL" id="ALG93261.1"/>
    </source>
</evidence>
<evidence type="ECO:0000256" key="3">
    <source>
        <dbReference type="ARBA" id="ARBA00022480"/>
    </source>
</evidence>
<feature type="transmembrane region" description="Helical" evidence="14">
    <location>
        <begin position="45"/>
        <end position="66"/>
    </location>
</feature>
<keyword evidence="9 13" id="KW-0675">Receptor</keyword>
<evidence type="ECO:0000313" key="24">
    <source>
        <dbReference type="EMBL" id="ALG93240.1"/>
    </source>
</evidence>
<evidence type="ECO:0000313" key="37">
    <source>
        <dbReference type="Proteomes" id="UP000694381"/>
    </source>
</evidence>
<dbReference type="SUPFAM" id="SSF81321">
    <property type="entry name" value="Family A G protein-coupled receptor-like"/>
    <property type="match status" value="1"/>
</dbReference>
<evidence type="ECO:0000313" key="28">
    <source>
        <dbReference type="EMBL" id="ALG93251.1"/>
    </source>
</evidence>
<dbReference type="EMBL" id="KT011813">
    <property type="protein sequence ID" value="ALG93236.1"/>
    <property type="molecule type" value="Genomic_DNA"/>
</dbReference>
<dbReference type="GeneID" id="103749986"/>
<protein>
    <recommendedName>
        <fullName evidence="13">Taste receptor type 2</fullName>
    </recommendedName>
</protein>
<dbReference type="EMBL" id="KT011791">
    <property type="protein sequence ID" value="ALG93214.1"/>
    <property type="molecule type" value="Genomic_DNA"/>
</dbReference>
<reference evidence="36" key="2">
    <citation type="submission" date="2025-05" db="UniProtKB">
        <authorList>
            <consortium name="Ensembl"/>
        </authorList>
    </citation>
    <scope>IDENTIFICATION</scope>
</reference>
<dbReference type="EMBL" id="KT011831">
    <property type="protein sequence ID" value="ALG93252.1"/>
    <property type="molecule type" value="Genomic_DNA"/>
</dbReference>
<evidence type="ECO:0000313" key="15">
    <source>
        <dbReference type="EMBL" id="ALG93214.1"/>
    </source>
</evidence>
<keyword evidence="4 13" id="KW-0716">Sensory transduction</keyword>
<dbReference type="GO" id="GO:0033038">
    <property type="term" value="F:bitter taste receptor activity"/>
    <property type="evidence" value="ECO:0007669"/>
    <property type="project" value="InterPro"/>
</dbReference>
<keyword evidence="7 13" id="KW-0297">G-protein coupled receptor</keyword>
<name>A0A0N9NYB2_NANGA</name>
<feature type="transmembrane region" description="Helical" evidence="14">
    <location>
        <begin position="126"/>
        <end position="146"/>
    </location>
</feature>
<dbReference type="PANTHER" id="PTHR11394">
    <property type="entry name" value="TASTE RECEPTOR TYPE 2"/>
    <property type="match status" value="1"/>
</dbReference>
<comment type="subcellular location">
    <subcellularLocation>
        <location evidence="1 13">Membrane</location>
        <topology evidence="1 13">Multi-pass membrane protein</topology>
    </subcellularLocation>
</comment>
<dbReference type="Gene3D" id="1.20.1070.10">
    <property type="entry name" value="Rhodopsin 7-helix transmembrane proteins"/>
    <property type="match status" value="1"/>
</dbReference>
<evidence type="ECO:0000313" key="36">
    <source>
        <dbReference type="Ensembl" id="ENSNGAP00000002046.1"/>
    </source>
</evidence>
<evidence type="ECO:0000313" key="25">
    <source>
        <dbReference type="EMBL" id="ALG93243.1"/>
    </source>
</evidence>
<sequence length="319" mass="36514">MGATVSATLFTVEFIIGNAGNGFIAVVNVMDWVKRRKLSSVDQVLTALTISRIFLLWTVFIILLISEVYTDLAMTLKVVSMANITWTVANHFSMWLATSLSILYLLKIAKFSNSIFLYLKWRVNKVVLMTLLISLILFLFNILVMYTHMDILTDEFNRNLSNSSRSWNIEQTSRLLYLLEILFTFVPFTLSLINIFLLIFSLWKHLKSMQHYAKESKDVSTTAHIKALQAVVAFLLLNTISVLSLVIQLWSYGFLEKDIFNLLFSAIIIAFPSFHSCVLILRNNKLRKVSVLVLWWLRCKVKHCGTLGSLTHLGNNFAV</sequence>
<dbReference type="EMBL" id="KT011830">
    <property type="protein sequence ID" value="ALG93251.1"/>
    <property type="molecule type" value="Genomic_DNA"/>
</dbReference>
<evidence type="ECO:0000256" key="5">
    <source>
        <dbReference type="ARBA" id="ARBA00022692"/>
    </source>
</evidence>
<evidence type="ECO:0000313" key="32">
    <source>
        <dbReference type="EMBL" id="ALG93260.1"/>
    </source>
</evidence>
<evidence type="ECO:0000313" key="18">
    <source>
        <dbReference type="EMBL" id="ALG93223.1"/>
    </source>
</evidence>
<keyword evidence="10" id="KW-0325">Glycoprotein</keyword>
<dbReference type="EMBL" id="KT011807">
    <property type="protein sequence ID" value="ALG93230.1"/>
    <property type="molecule type" value="Genomic_DNA"/>
</dbReference>
<dbReference type="EMBL" id="KT011799">
    <property type="protein sequence ID" value="ALG93222.1"/>
    <property type="molecule type" value="Genomic_DNA"/>
</dbReference>
<dbReference type="EMBL" id="KT011822">
    <property type="protein sequence ID" value="ALG93244.1"/>
    <property type="molecule type" value="Genomic_DNA"/>
</dbReference>
<dbReference type="RefSeq" id="XP_008851144.1">
    <property type="nucleotide sequence ID" value="XM_008852922.1"/>
</dbReference>
<evidence type="ECO:0000313" key="16">
    <source>
        <dbReference type="EMBL" id="ALG93218.1"/>
    </source>
</evidence>
<keyword evidence="6 14" id="KW-1133">Transmembrane helix</keyword>
<evidence type="ECO:0000313" key="30">
    <source>
        <dbReference type="EMBL" id="ALG93258.1"/>
    </source>
</evidence>
<dbReference type="Ensembl" id="ENSNGAT00000002131.1">
    <property type="protein sequence ID" value="ENSNGAP00000002046.1"/>
    <property type="gene ID" value="ENSNGAG00000001564.1"/>
</dbReference>
<dbReference type="Proteomes" id="UP000694381">
    <property type="component" value="Unassembled WGS sequence"/>
</dbReference>
<dbReference type="EMBL" id="KT011840">
    <property type="protein sequence ID" value="ALG93261.1"/>
    <property type="molecule type" value="Genomic_DNA"/>
</dbReference>
<evidence type="ECO:0000313" key="21">
    <source>
        <dbReference type="EMBL" id="ALG93233.1"/>
    </source>
</evidence>
<evidence type="ECO:0000256" key="4">
    <source>
        <dbReference type="ARBA" id="ARBA00022606"/>
    </source>
</evidence>
<evidence type="ECO:0000313" key="35">
    <source>
        <dbReference type="EMBL" id="ALG93263.1"/>
    </source>
</evidence>
<keyword evidence="8 13" id="KW-0472">Membrane</keyword>
<dbReference type="EMBL" id="KT011841">
    <property type="protein sequence ID" value="ALG93262.1"/>
    <property type="molecule type" value="Genomic_DNA"/>
</dbReference>
<dbReference type="OrthoDB" id="8876749at2759"/>
<feature type="transmembrane region" description="Helical" evidence="14">
    <location>
        <begin position="259"/>
        <end position="281"/>
    </location>
</feature>
<evidence type="ECO:0000313" key="20">
    <source>
        <dbReference type="EMBL" id="ALG93232.1"/>
    </source>
</evidence>
<evidence type="ECO:0000313" key="34">
    <source>
        <dbReference type="EMBL" id="ALG93262.1"/>
    </source>
</evidence>
<dbReference type="EMBL" id="KT011800">
    <property type="protein sequence ID" value="ALG93223.1"/>
    <property type="molecule type" value="Genomic_DNA"/>
</dbReference>
<dbReference type="GeneTree" id="ENSGT01150000286975"/>
<comment type="similarity">
    <text evidence="2 12">Belongs to the G-protein coupled receptor T2R family.</text>
</comment>
<dbReference type="EMBL" id="KT011817">
    <property type="protein sequence ID" value="ALG93240.1"/>
    <property type="molecule type" value="Genomic_DNA"/>
</dbReference>
<dbReference type="GO" id="GO:0004930">
    <property type="term" value="F:G protein-coupled receptor activity"/>
    <property type="evidence" value="ECO:0007669"/>
    <property type="project" value="UniProtKB-KW"/>
</dbReference>
<feature type="transmembrane region" description="Helical" evidence="14">
    <location>
        <begin position="224"/>
        <end position="247"/>
    </location>
</feature>
<evidence type="ECO:0000313" key="23">
    <source>
        <dbReference type="EMBL" id="ALG93237.1"/>
    </source>
</evidence>
<evidence type="ECO:0000256" key="1">
    <source>
        <dbReference type="ARBA" id="ARBA00004141"/>
    </source>
</evidence>
<evidence type="ECO:0000256" key="9">
    <source>
        <dbReference type="ARBA" id="ARBA00023170"/>
    </source>
</evidence>
<dbReference type="EMBL" id="KT011809">
    <property type="protein sequence ID" value="ALG93232.1"/>
    <property type="molecule type" value="Genomic_DNA"/>
</dbReference>
<evidence type="ECO:0000256" key="12">
    <source>
        <dbReference type="RuleBase" id="RU004423"/>
    </source>
</evidence>
<organism evidence="31">
    <name type="scientific">Nannospalax galili</name>
    <name type="common">Northern Israeli blind subterranean mole rat</name>
    <name type="synonym">Spalax galili</name>
    <dbReference type="NCBI Taxonomy" id="1026970"/>
    <lineage>
        <taxon>Eukaryota</taxon>
        <taxon>Metazoa</taxon>
        <taxon>Chordata</taxon>
        <taxon>Craniata</taxon>
        <taxon>Vertebrata</taxon>
        <taxon>Euteleostomi</taxon>
        <taxon>Mammalia</taxon>
        <taxon>Eutheria</taxon>
        <taxon>Euarchontoglires</taxon>
        <taxon>Glires</taxon>
        <taxon>Rodentia</taxon>
        <taxon>Myomorpha</taxon>
        <taxon>Muroidea</taxon>
        <taxon>Spalacidae</taxon>
        <taxon>Spalacinae</taxon>
        <taxon>Nannospalax</taxon>
    </lineage>
</organism>
<evidence type="ECO:0000313" key="17">
    <source>
        <dbReference type="EMBL" id="ALG93222.1"/>
    </source>
</evidence>
<accession>A0A0N9NYB2</accession>
<dbReference type="CDD" id="cd15019">
    <property type="entry name" value="7tm_TAS2R14-like"/>
    <property type="match status" value="1"/>
</dbReference>
<feature type="transmembrane region" description="Helical" evidence="14">
    <location>
        <begin position="175"/>
        <end position="203"/>
    </location>
</feature>
<evidence type="ECO:0000256" key="2">
    <source>
        <dbReference type="ARBA" id="ARBA00007376"/>
    </source>
</evidence>
<evidence type="ECO:0000256" key="11">
    <source>
        <dbReference type="ARBA" id="ARBA00023224"/>
    </source>
</evidence>
<gene>
    <name evidence="31" type="primary">Tas2r11</name>
    <name evidence="36" type="synonym">LOC103749986</name>
</gene>
<dbReference type="EMBL" id="KT011795">
    <property type="protein sequence ID" value="ALG93218.1"/>
    <property type="molecule type" value="Genomic_DNA"/>
</dbReference>
<keyword evidence="5 13" id="KW-0812">Transmembrane</keyword>
<dbReference type="AlphaFoldDB" id="A0A0N9NYB2"/>
<dbReference type="Pfam" id="PF05296">
    <property type="entry name" value="TAS2R"/>
    <property type="match status" value="1"/>
</dbReference>
<dbReference type="PANTHER" id="PTHR11394:SF128">
    <property type="entry name" value="TASTE RECEPTOR TYPE 2-RELATED"/>
    <property type="match status" value="1"/>
</dbReference>
<evidence type="ECO:0000256" key="14">
    <source>
        <dbReference type="SAM" id="Phobius"/>
    </source>
</evidence>
<dbReference type="GO" id="GO:0016020">
    <property type="term" value="C:membrane"/>
    <property type="evidence" value="ECO:0007669"/>
    <property type="project" value="UniProtKB-SubCell"/>
</dbReference>
<dbReference type="OMA" id="KMRSHAT"/>
<keyword evidence="37" id="KW-1185">Reference proteome</keyword>
<evidence type="ECO:0000256" key="7">
    <source>
        <dbReference type="ARBA" id="ARBA00023040"/>
    </source>
</evidence>
<evidence type="ECO:0000256" key="6">
    <source>
        <dbReference type="ARBA" id="ARBA00022989"/>
    </source>
</evidence>
<evidence type="ECO:0000256" key="13">
    <source>
        <dbReference type="RuleBase" id="RU004424"/>
    </source>
</evidence>